<dbReference type="InterPro" id="IPR029069">
    <property type="entry name" value="HotDog_dom_sf"/>
</dbReference>
<protein>
    <submittedName>
        <fullName evidence="1">4-hydroxybenzoyl-CoA thioesterase</fullName>
    </submittedName>
</protein>
<dbReference type="CDD" id="cd00586">
    <property type="entry name" value="4HBT"/>
    <property type="match status" value="1"/>
</dbReference>
<dbReference type="AlphaFoldDB" id="A0A327L330"/>
<dbReference type="Gene3D" id="3.10.129.10">
    <property type="entry name" value="Hotdog Thioesterase"/>
    <property type="match status" value="1"/>
</dbReference>
<evidence type="ECO:0000313" key="2">
    <source>
        <dbReference type="Proteomes" id="UP000249130"/>
    </source>
</evidence>
<sequence length="143" mass="15578">MAFATSRPLGFGDCDPAGIAYFPAYMDMLVAVTEEMFADFGAPWPEMVRDRRIGVPTVKLDVDFSTPAFHGDRLDFTVAVAALGRSSADLRHRVVVGDRTVWTARQVLVATSLDTHRAVAWPDDIRAGLAAHLEKQHAPDPAA</sequence>
<keyword evidence="2" id="KW-1185">Reference proteome</keyword>
<dbReference type="Proteomes" id="UP000249130">
    <property type="component" value="Unassembled WGS sequence"/>
</dbReference>
<gene>
    <name evidence="1" type="ORF">CH341_04550</name>
</gene>
<name>A0A327L330_9BRAD</name>
<dbReference type="Pfam" id="PF13279">
    <property type="entry name" value="4HBT_2"/>
    <property type="match status" value="1"/>
</dbReference>
<accession>A0A327L330</accession>
<evidence type="ECO:0000313" key="1">
    <source>
        <dbReference type="EMBL" id="RAI45349.1"/>
    </source>
</evidence>
<dbReference type="RefSeq" id="WP_111417850.1">
    <property type="nucleotide sequence ID" value="NZ_NPEX01000018.1"/>
</dbReference>
<reference evidence="1 2" key="1">
    <citation type="submission" date="2017-07" db="EMBL/GenBank/DDBJ databases">
        <title>Draft Genome Sequences of Select Purple Nonsulfur Bacteria.</title>
        <authorList>
            <person name="Lasarre B."/>
            <person name="Mckinlay J.B."/>
        </authorList>
    </citation>
    <scope>NUCLEOTIDE SEQUENCE [LARGE SCALE GENOMIC DNA]</scope>
    <source>
        <strain evidence="1 2">DSM 5909</strain>
    </source>
</reference>
<dbReference type="SUPFAM" id="SSF54637">
    <property type="entry name" value="Thioesterase/thiol ester dehydrase-isomerase"/>
    <property type="match status" value="1"/>
</dbReference>
<proteinExistence type="predicted"/>
<dbReference type="EMBL" id="NPEX01000018">
    <property type="protein sequence ID" value="RAI45349.1"/>
    <property type="molecule type" value="Genomic_DNA"/>
</dbReference>
<organism evidence="1 2">
    <name type="scientific">Rhodoplanes roseus</name>
    <dbReference type="NCBI Taxonomy" id="29409"/>
    <lineage>
        <taxon>Bacteria</taxon>
        <taxon>Pseudomonadati</taxon>
        <taxon>Pseudomonadota</taxon>
        <taxon>Alphaproteobacteria</taxon>
        <taxon>Hyphomicrobiales</taxon>
        <taxon>Nitrobacteraceae</taxon>
        <taxon>Rhodoplanes</taxon>
    </lineage>
</organism>
<comment type="caution">
    <text evidence="1">The sequence shown here is derived from an EMBL/GenBank/DDBJ whole genome shotgun (WGS) entry which is preliminary data.</text>
</comment>
<dbReference type="OrthoDB" id="7204167at2"/>